<evidence type="ECO:0000313" key="2">
    <source>
        <dbReference type="Proteomes" id="UP000004814"/>
    </source>
</evidence>
<reference evidence="1 2" key="1">
    <citation type="submission" date="2008-03" db="EMBL/GenBank/DDBJ databases">
        <title>Sequencing of the draft genome and assembly of Burkholderia ambifaria MEX-5.</title>
        <authorList>
            <consortium name="US DOE Joint Genome Institute (JGI-PGF)"/>
            <person name="Copeland A."/>
            <person name="Lucas S."/>
            <person name="Lapidus A."/>
            <person name="Glavina del Rio T."/>
            <person name="Dalin E."/>
            <person name="Tice H."/>
            <person name="Bruce D."/>
            <person name="Goodwin L."/>
            <person name="Pitluck S."/>
            <person name="Larimer F."/>
            <person name="Land M.L."/>
            <person name="Hauser L."/>
            <person name="Tiedje J."/>
            <person name="Richardson P."/>
        </authorList>
    </citation>
    <scope>NUCLEOTIDE SEQUENCE [LARGE SCALE GENOMIC DNA]</scope>
    <source>
        <strain evidence="1 2">MEX-5</strain>
    </source>
</reference>
<dbReference type="PATRIC" id="fig|396597.7.peg.1743"/>
<proteinExistence type="predicted"/>
<dbReference type="EMBL" id="ABLK01000288">
    <property type="protein sequence ID" value="EDT38415.1"/>
    <property type="molecule type" value="Genomic_DNA"/>
</dbReference>
<dbReference type="Proteomes" id="UP000004814">
    <property type="component" value="Unassembled WGS sequence"/>
</dbReference>
<protein>
    <submittedName>
        <fullName evidence="1">Uncharacterized protein</fullName>
    </submittedName>
</protein>
<comment type="caution">
    <text evidence="1">The sequence shown here is derived from an EMBL/GenBank/DDBJ whole genome shotgun (WGS) entry which is preliminary data.</text>
</comment>
<dbReference type="AlphaFoldDB" id="B1TDE5"/>
<dbReference type="RefSeq" id="WP_006761561.1">
    <property type="nucleotide sequence ID" value="NZ_ABLK01000288.1"/>
</dbReference>
<sequence length="198" mass="20268">MTDVRVPERRSGAQLREAFGAWAVPVERDFQDLIFLADIGRQALGLDENMVPPAKSPQTGLGITSGDGSIDVRLDGLGGLGRMSANAGIALTCGTGLAMGADGLTVDRGAGFDFDTRSGGLMLSMIAPLSQANEVLEIVRGAGIGHHGAEPGALALLSDPQSLRVDGTGLAIICSPGGGLTVDDQGQLTIDIESLMDL</sequence>
<organism evidence="1 2">
    <name type="scientific">Burkholderia ambifaria MEX-5</name>
    <dbReference type="NCBI Taxonomy" id="396597"/>
    <lineage>
        <taxon>Bacteria</taxon>
        <taxon>Pseudomonadati</taxon>
        <taxon>Pseudomonadota</taxon>
        <taxon>Betaproteobacteria</taxon>
        <taxon>Burkholderiales</taxon>
        <taxon>Burkholderiaceae</taxon>
        <taxon>Burkholderia</taxon>
        <taxon>Burkholderia cepacia complex</taxon>
    </lineage>
</organism>
<name>B1TDE5_9BURK</name>
<accession>B1TDE5</accession>
<evidence type="ECO:0000313" key="1">
    <source>
        <dbReference type="EMBL" id="EDT38415.1"/>
    </source>
</evidence>
<gene>
    <name evidence="1" type="ORF">BamMEX5DRAFT_5811</name>
</gene>